<sequence length="56" mass="6192">MLSLKFANLYRSSCVAGKIQGSFKQMACSFVFHILDAQIFHNIGVGLPEFGKKTLV</sequence>
<name>A0A4Q7YVR5_9BACT</name>
<dbReference type="Proteomes" id="UP000292958">
    <property type="component" value="Unassembled WGS sequence"/>
</dbReference>
<accession>A0A4Q7YVR5</accession>
<dbReference type="EMBL" id="SHKW01000001">
    <property type="protein sequence ID" value="RZU41454.1"/>
    <property type="molecule type" value="Genomic_DNA"/>
</dbReference>
<reference evidence="1 2" key="1">
    <citation type="submission" date="2019-02" db="EMBL/GenBank/DDBJ databases">
        <title>Genomic Encyclopedia of Archaeal and Bacterial Type Strains, Phase II (KMG-II): from individual species to whole genera.</title>
        <authorList>
            <person name="Goeker M."/>
        </authorList>
    </citation>
    <scope>NUCLEOTIDE SEQUENCE [LARGE SCALE GENOMIC DNA]</scope>
    <source>
        <strain evidence="1 2">DSM 18101</strain>
    </source>
</reference>
<evidence type="ECO:0000313" key="2">
    <source>
        <dbReference type="Proteomes" id="UP000292958"/>
    </source>
</evidence>
<evidence type="ECO:0000313" key="1">
    <source>
        <dbReference type="EMBL" id="RZU41454.1"/>
    </source>
</evidence>
<proteinExistence type="predicted"/>
<dbReference type="AlphaFoldDB" id="A0A4Q7YVR5"/>
<comment type="caution">
    <text evidence="1">The sequence shown here is derived from an EMBL/GenBank/DDBJ whole genome shotgun (WGS) entry which is preliminary data.</text>
</comment>
<gene>
    <name evidence="1" type="ORF">BDD14_2977</name>
</gene>
<protein>
    <submittedName>
        <fullName evidence="1">Uncharacterized protein</fullName>
    </submittedName>
</protein>
<organism evidence="1 2">
    <name type="scientific">Edaphobacter modestus</name>
    <dbReference type="NCBI Taxonomy" id="388466"/>
    <lineage>
        <taxon>Bacteria</taxon>
        <taxon>Pseudomonadati</taxon>
        <taxon>Acidobacteriota</taxon>
        <taxon>Terriglobia</taxon>
        <taxon>Terriglobales</taxon>
        <taxon>Acidobacteriaceae</taxon>
        <taxon>Edaphobacter</taxon>
    </lineage>
</organism>
<keyword evidence="2" id="KW-1185">Reference proteome</keyword>